<feature type="transmembrane region" description="Helical" evidence="6">
    <location>
        <begin position="64"/>
        <end position="84"/>
    </location>
</feature>
<dbReference type="Proteomes" id="UP000789326">
    <property type="component" value="Unassembled WGS sequence"/>
</dbReference>
<dbReference type="PANTHER" id="PTHR32322">
    <property type="entry name" value="INNER MEMBRANE TRANSPORTER"/>
    <property type="match status" value="1"/>
</dbReference>
<evidence type="ECO:0000313" key="8">
    <source>
        <dbReference type="EMBL" id="CAH0225738.1"/>
    </source>
</evidence>
<protein>
    <submittedName>
        <fullName evidence="8">4-amino-4-deoxy-L-arabinose-phosphoundecaprenol flippase subunit ArnE</fullName>
    </submittedName>
</protein>
<evidence type="ECO:0000313" key="9">
    <source>
        <dbReference type="Proteomes" id="UP000789326"/>
    </source>
</evidence>
<evidence type="ECO:0000256" key="4">
    <source>
        <dbReference type="ARBA" id="ARBA00022989"/>
    </source>
</evidence>
<evidence type="ECO:0000256" key="5">
    <source>
        <dbReference type="ARBA" id="ARBA00023136"/>
    </source>
</evidence>
<dbReference type="RefSeq" id="WP_230302152.1">
    <property type="nucleotide sequence ID" value="NZ_CAKKMG010000030.1"/>
</dbReference>
<dbReference type="InterPro" id="IPR037185">
    <property type="entry name" value="EmrE-like"/>
</dbReference>
<keyword evidence="5 6" id="KW-0472">Membrane</keyword>
<evidence type="ECO:0000256" key="6">
    <source>
        <dbReference type="SAM" id="Phobius"/>
    </source>
</evidence>
<feature type="domain" description="EamA" evidence="7">
    <location>
        <begin position="154"/>
        <end position="283"/>
    </location>
</feature>
<dbReference type="InterPro" id="IPR050638">
    <property type="entry name" value="AA-Vitamin_Transporters"/>
</dbReference>
<keyword evidence="3 6" id="KW-0812">Transmembrane</keyword>
<feature type="transmembrane region" description="Helical" evidence="6">
    <location>
        <begin position="123"/>
        <end position="142"/>
    </location>
</feature>
<feature type="transmembrane region" description="Helical" evidence="6">
    <location>
        <begin position="215"/>
        <end position="233"/>
    </location>
</feature>
<name>A0A9W4L051_9BACI</name>
<comment type="caution">
    <text evidence="8">The sequence shown here is derived from an EMBL/GenBank/DDBJ whole genome shotgun (WGS) entry which is preliminary data.</text>
</comment>
<dbReference type="PANTHER" id="PTHR32322:SF2">
    <property type="entry name" value="EAMA DOMAIN-CONTAINING PROTEIN"/>
    <property type="match status" value="1"/>
</dbReference>
<feature type="transmembrane region" description="Helical" evidence="6">
    <location>
        <begin position="96"/>
        <end position="117"/>
    </location>
</feature>
<sequence length="285" mass="31158">MKEEITSMWIFAALITSLCFGINNSIFKWSSGKGYSKVHIQFFFYFSAFILAIFYGVFVDGLQLNWLSIMLGGAIGVLNANGNIQMASAFEKGPASLTSPLIAANAIFPILCAALIFHEHISTLQWTGIVCMFLATLVIQYTPNAKGNHQYVPWMMHTLLSILSFGVLGILMTTSTRLHLNSLDILVSMYGGGTLYLLSALAFKKEKLKLQEVKIGSLVGLLSTIGYGCYFFALNTGIASIIFPVVSLNCLVVVFAGCYLFKEKLKNYQIAGVLAALIGIILTKI</sequence>
<feature type="transmembrane region" description="Helical" evidence="6">
    <location>
        <begin position="38"/>
        <end position="58"/>
    </location>
</feature>
<dbReference type="SUPFAM" id="SSF103481">
    <property type="entry name" value="Multidrug resistance efflux transporter EmrE"/>
    <property type="match status" value="2"/>
</dbReference>
<organism evidence="8 9">
    <name type="scientific">Peribacillus simplex</name>
    <dbReference type="NCBI Taxonomy" id="1478"/>
    <lineage>
        <taxon>Bacteria</taxon>
        <taxon>Bacillati</taxon>
        <taxon>Bacillota</taxon>
        <taxon>Bacilli</taxon>
        <taxon>Bacillales</taxon>
        <taxon>Bacillaceae</taxon>
        <taxon>Peribacillus</taxon>
    </lineage>
</organism>
<evidence type="ECO:0000259" key="7">
    <source>
        <dbReference type="Pfam" id="PF00892"/>
    </source>
</evidence>
<feature type="domain" description="EamA" evidence="7">
    <location>
        <begin position="8"/>
        <end position="139"/>
    </location>
</feature>
<reference evidence="8" key="1">
    <citation type="submission" date="2021-11" db="EMBL/GenBank/DDBJ databases">
        <authorList>
            <person name="Bulgarelli D."/>
        </authorList>
    </citation>
    <scope>NUCLEOTIDE SEQUENCE</scope>
    <source>
        <strain evidence="8">Bi133</strain>
    </source>
</reference>
<evidence type="ECO:0000256" key="1">
    <source>
        <dbReference type="ARBA" id="ARBA00004127"/>
    </source>
</evidence>
<dbReference type="InterPro" id="IPR000620">
    <property type="entry name" value="EamA_dom"/>
</dbReference>
<evidence type="ECO:0000256" key="3">
    <source>
        <dbReference type="ARBA" id="ARBA00022692"/>
    </source>
</evidence>
<dbReference type="Pfam" id="PF00892">
    <property type="entry name" value="EamA"/>
    <property type="match status" value="2"/>
</dbReference>
<feature type="transmembrane region" description="Helical" evidence="6">
    <location>
        <begin position="185"/>
        <end position="203"/>
    </location>
</feature>
<comment type="similarity">
    <text evidence="2">Belongs to the EamA transporter family.</text>
</comment>
<accession>A0A9W4L051</accession>
<comment type="subcellular location">
    <subcellularLocation>
        <location evidence="1">Endomembrane system</location>
        <topology evidence="1">Multi-pass membrane protein</topology>
    </subcellularLocation>
</comment>
<keyword evidence="4 6" id="KW-1133">Transmembrane helix</keyword>
<feature type="transmembrane region" description="Helical" evidence="6">
    <location>
        <begin position="239"/>
        <end position="261"/>
    </location>
</feature>
<dbReference type="EMBL" id="CAKKMG010000030">
    <property type="protein sequence ID" value="CAH0225738.1"/>
    <property type="molecule type" value="Genomic_DNA"/>
</dbReference>
<feature type="transmembrane region" description="Helical" evidence="6">
    <location>
        <begin position="154"/>
        <end position="173"/>
    </location>
</feature>
<dbReference type="GO" id="GO:0016020">
    <property type="term" value="C:membrane"/>
    <property type="evidence" value="ECO:0007669"/>
    <property type="project" value="UniProtKB-SubCell"/>
</dbReference>
<evidence type="ECO:0000256" key="2">
    <source>
        <dbReference type="ARBA" id="ARBA00007362"/>
    </source>
</evidence>
<proteinExistence type="inferred from homology"/>
<dbReference type="AlphaFoldDB" id="A0A9W4L051"/>
<gene>
    <name evidence="8" type="primary">arnE</name>
    <name evidence="8" type="ORF">SRABI133_02510</name>
</gene>
<dbReference type="Gene3D" id="1.10.3730.20">
    <property type="match status" value="1"/>
</dbReference>
<feature type="transmembrane region" description="Helical" evidence="6">
    <location>
        <begin position="6"/>
        <end position="26"/>
    </location>
</feature>